<organism evidence="2 3">
    <name type="scientific">Sesamum alatum</name>
    <dbReference type="NCBI Taxonomy" id="300844"/>
    <lineage>
        <taxon>Eukaryota</taxon>
        <taxon>Viridiplantae</taxon>
        <taxon>Streptophyta</taxon>
        <taxon>Embryophyta</taxon>
        <taxon>Tracheophyta</taxon>
        <taxon>Spermatophyta</taxon>
        <taxon>Magnoliopsida</taxon>
        <taxon>eudicotyledons</taxon>
        <taxon>Gunneridae</taxon>
        <taxon>Pentapetalae</taxon>
        <taxon>asterids</taxon>
        <taxon>lamiids</taxon>
        <taxon>Lamiales</taxon>
        <taxon>Pedaliaceae</taxon>
        <taxon>Sesamum</taxon>
    </lineage>
</organism>
<accession>A0AAE1YM23</accession>
<protein>
    <submittedName>
        <fullName evidence="2">Zeatin O-glucosyltransferase</fullName>
    </submittedName>
</protein>
<dbReference type="GO" id="GO:0008194">
    <property type="term" value="F:UDP-glycosyltransferase activity"/>
    <property type="evidence" value="ECO:0007669"/>
    <property type="project" value="InterPro"/>
</dbReference>
<evidence type="ECO:0000313" key="2">
    <source>
        <dbReference type="EMBL" id="KAK4432103.1"/>
    </source>
</evidence>
<dbReference type="PANTHER" id="PTHR48044:SF22">
    <property type="entry name" value="GLYCOSYLTRANSFERASE"/>
    <property type="match status" value="1"/>
</dbReference>
<evidence type="ECO:0000313" key="3">
    <source>
        <dbReference type="Proteomes" id="UP001293254"/>
    </source>
</evidence>
<reference evidence="2" key="2">
    <citation type="journal article" date="2024" name="Plant">
        <title>Genomic evolution and insights into agronomic trait innovations of Sesamum species.</title>
        <authorList>
            <person name="Miao H."/>
            <person name="Wang L."/>
            <person name="Qu L."/>
            <person name="Liu H."/>
            <person name="Sun Y."/>
            <person name="Le M."/>
            <person name="Wang Q."/>
            <person name="Wei S."/>
            <person name="Zheng Y."/>
            <person name="Lin W."/>
            <person name="Duan Y."/>
            <person name="Cao H."/>
            <person name="Xiong S."/>
            <person name="Wang X."/>
            <person name="Wei L."/>
            <person name="Li C."/>
            <person name="Ma Q."/>
            <person name="Ju M."/>
            <person name="Zhao R."/>
            <person name="Li G."/>
            <person name="Mu C."/>
            <person name="Tian Q."/>
            <person name="Mei H."/>
            <person name="Zhang T."/>
            <person name="Gao T."/>
            <person name="Zhang H."/>
        </authorList>
    </citation>
    <scope>NUCLEOTIDE SEQUENCE</scope>
    <source>
        <strain evidence="2">3651</strain>
    </source>
</reference>
<dbReference type="Pfam" id="PF00201">
    <property type="entry name" value="UDPGT"/>
    <property type="match status" value="1"/>
</dbReference>
<dbReference type="Gene3D" id="3.40.50.2000">
    <property type="entry name" value="Glycogen Phosphorylase B"/>
    <property type="match status" value="1"/>
</dbReference>
<evidence type="ECO:0000256" key="1">
    <source>
        <dbReference type="ARBA" id="ARBA00022679"/>
    </source>
</evidence>
<dbReference type="SUPFAM" id="SSF53756">
    <property type="entry name" value="UDP-Glycosyltransferase/glycogen phosphorylase"/>
    <property type="match status" value="1"/>
</dbReference>
<comment type="caution">
    <text evidence="2">The sequence shown here is derived from an EMBL/GenBank/DDBJ whole genome shotgun (WGS) entry which is preliminary data.</text>
</comment>
<dbReference type="GO" id="GO:1901135">
    <property type="term" value="P:carbohydrate derivative metabolic process"/>
    <property type="evidence" value="ECO:0007669"/>
    <property type="project" value="UniProtKB-ARBA"/>
</dbReference>
<dbReference type="AlphaFoldDB" id="A0AAE1YM23"/>
<dbReference type="PANTHER" id="PTHR48044">
    <property type="entry name" value="GLYCOSYLTRANSFERASE"/>
    <property type="match status" value="1"/>
</dbReference>
<dbReference type="EMBL" id="JACGWO010000003">
    <property type="protein sequence ID" value="KAK4432103.1"/>
    <property type="molecule type" value="Genomic_DNA"/>
</dbReference>
<dbReference type="Proteomes" id="UP001293254">
    <property type="component" value="Unassembled WGS sequence"/>
</dbReference>
<gene>
    <name evidence="2" type="ORF">Salat_0972400</name>
</gene>
<sequence>MSHCGWNSCIESISMGVPMETWPMHSDQPINAVFVTKVLRTGVEVKEWARRDEVVPSSTVENAVRRLMGSGKGDEMRKRAQERSNCAMEGGSSSKVMQLFSGKIKKVALLNDYD</sequence>
<keyword evidence="1" id="KW-0808">Transferase</keyword>
<proteinExistence type="predicted"/>
<reference evidence="2" key="1">
    <citation type="submission" date="2020-06" db="EMBL/GenBank/DDBJ databases">
        <authorList>
            <person name="Li T."/>
            <person name="Hu X."/>
            <person name="Zhang T."/>
            <person name="Song X."/>
            <person name="Zhang H."/>
            <person name="Dai N."/>
            <person name="Sheng W."/>
            <person name="Hou X."/>
            <person name="Wei L."/>
        </authorList>
    </citation>
    <scope>NUCLEOTIDE SEQUENCE</scope>
    <source>
        <strain evidence="2">3651</strain>
        <tissue evidence="2">Leaf</tissue>
    </source>
</reference>
<dbReference type="InterPro" id="IPR002213">
    <property type="entry name" value="UDP_glucos_trans"/>
</dbReference>
<name>A0AAE1YM23_9LAMI</name>
<keyword evidence="3" id="KW-1185">Reference proteome</keyword>